<dbReference type="EnsemblMetazoa" id="ACUA015579-RA">
    <property type="protein sequence ID" value="ACUA015579-PA"/>
    <property type="gene ID" value="ACUA015579"/>
</dbReference>
<keyword evidence="3" id="KW-1185">Reference proteome</keyword>
<feature type="compositionally biased region" description="Gly residues" evidence="1">
    <location>
        <begin position="149"/>
        <end position="166"/>
    </location>
</feature>
<feature type="compositionally biased region" description="Basic and acidic residues" evidence="1">
    <location>
        <begin position="219"/>
        <end position="230"/>
    </location>
</feature>
<dbReference type="Proteomes" id="UP000075883">
    <property type="component" value="Unassembled WGS sequence"/>
</dbReference>
<proteinExistence type="predicted"/>
<feature type="compositionally biased region" description="Polar residues" evidence="1">
    <location>
        <begin position="184"/>
        <end position="195"/>
    </location>
</feature>
<evidence type="ECO:0000313" key="2">
    <source>
        <dbReference type="EnsemblMetazoa" id="ACUA015579-PA"/>
    </source>
</evidence>
<organism evidence="2 3">
    <name type="scientific">Anopheles culicifacies</name>
    <dbReference type="NCBI Taxonomy" id="139723"/>
    <lineage>
        <taxon>Eukaryota</taxon>
        <taxon>Metazoa</taxon>
        <taxon>Ecdysozoa</taxon>
        <taxon>Arthropoda</taxon>
        <taxon>Hexapoda</taxon>
        <taxon>Insecta</taxon>
        <taxon>Pterygota</taxon>
        <taxon>Neoptera</taxon>
        <taxon>Endopterygota</taxon>
        <taxon>Diptera</taxon>
        <taxon>Nematocera</taxon>
        <taxon>Culicoidea</taxon>
        <taxon>Culicidae</taxon>
        <taxon>Anophelinae</taxon>
        <taxon>Anopheles</taxon>
        <taxon>culicifacies species complex</taxon>
    </lineage>
</organism>
<sequence>MHNSVAMGLTVKLLPLFGVVVLCGVVFATNRNFDDINTLPAEEKRRIIRELLRAQRDIRSALLKVHYSLNGEEFDADGKEDPYWQGCWDKELAGYRKSIETKMSAMSSGLKQAHHLVDEINERVKPHWYGPHKPGYGWHGSYGGDYGPPGYGPGPEYGQPGYGPGPEHGPDYEDGYKPSKPSHPETTSWRPTTESYAPGGDNDDDYYARNRPVGGSRRYGRELDVSKQEDVETPQPQADTVVDKAVDPIEESTVIDALEQLAEDSQ</sequence>
<dbReference type="EMBL" id="AXCM01008664">
    <property type="status" value="NOT_ANNOTATED_CDS"/>
    <property type="molecule type" value="Genomic_DNA"/>
</dbReference>
<evidence type="ECO:0000313" key="3">
    <source>
        <dbReference type="Proteomes" id="UP000075883"/>
    </source>
</evidence>
<dbReference type="AlphaFoldDB" id="A0A182MDF3"/>
<feature type="compositionally biased region" description="Basic and acidic residues" evidence="1">
    <location>
        <begin position="168"/>
        <end position="177"/>
    </location>
</feature>
<dbReference type="VEuPathDB" id="VectorBase:ACUA015579"/>
<feature type="region of interest" description="Disordered" evidence="1">
    <location>
        <begin position="149"/>
        <end position="238"/>
    </location>
</feature>
<accession>A0A182MDF3</accession>
<reference evidence="2" key="2">
    <citation type="submission" date="2020-05" db="UniProtKB">
        <authorList>
            <consortium name="EnsemblMetazoa"/>
        </authorList>
    </citation>
    <scope>IDENTIFICATION</scope>
    <source>
        <strain evidence="2">A-37</strain>
    </source>
</reference>
<evidence type="ECO:0000256" key="1">
    <source>
        <dbReference type="SAM" id="MobiDB-lite"/>
    </source>
</evidence>
<protein>
    <submittedName>
        <fullName evidence="2">Uncharacterized protein</fullName>
    </submittedName>
</protein>
<name>A0A182MDF3_9DIPT</name>
<reference evidence="3" key="1">
    <citation type="submission" date="2013-09" db="EMBL/GenBank/DDBJ databases">
        <title>The Genome Sequence of Anopheles culicifacies species A.</title>
        <authorList>
            <consortium name="The Broad Institute Genomics Platform"/>
            <person name="Neafsey D.E."/>
            <person name="Besansky N."/>
            <person name="Howell P."/>
            <person name="Walton C."/>
            <person name="Young S.K."/>
            <person name="Zeng Q."/>
            <person name="Gargeya S."/>
            <person name="Fitzgerald M."/>
            <person name="Haas B."/>
            <person name="Abouelleil A."/>
            <person name="Allen A.W."/>
            <person name="Alvarado L."/>
            <person name="Arachchi H.M."/>
            <person name="Berlin A.M."/>
            <person name="Chapman S.B."/>
            <person name="Gainer-Dewar J."/>
            <person name="Goldberg J."/>
            <person name="Griggs A."/>
            <person name="Gujja S."/>
            <person name="Hansen M."/>
            <person name="Howarth C."/>
            <person name="Imamovic A."/>
            <person name="Ireland A."/>
            <person name="Larimer J."/>
            <person name="McCowan C."/>
            <person name="Murphy C."/>
            <person name="Pearson M."/>
            <person name="Poon T.W."/>
            <person name="Priest M."/>
            <person name="Roberts A."/>
            <person name="Saif S."/>
            <person name="Shea T."/>
            <person name="Sisk P."/>
            <person name="Sykes S."/>
            <person name="Wortman J."/>
            <person name="Nusbaum C."/>
            <person name="Birren B."/>
        </authorList>
    </citation>
    <scope>NUCLEOTIDE SEQUENCE [LARGE SCALE GENOMIC DNA]</scope>
    <source>
        <strain evidence="3">A-37</strain>
    </source>
</reference>